<accession>A0A0C2X8M3</accession>
<sequence length="66" mass="7170">MSLAIANPTARNPLPNVILSFVHLKVTLNACHSYILQCLLVMACSRHTSTVTTDIIHVDVGRQSLA</sequence>
<dbReference type="AlphaFoldDB" id="A0A0C2X8M3"/>
<gene>
    <name evidence="1" type="ORF">M378DRAFT_162347</name>
</gene>
<proteinExistence type="predicted"/>
<keyword evidence="2" id="KW-1185">Reference proteome</keyword>
<dbReference type="EMBL" id="KN818244">
    <property type="protein sequence ID" value="KIL65098.1"/>
    <property type="molecule type" value="Genomic_DNA"/>
</dbReference>
<evidence type="ECO:0000313" key="1">
    <source>
        <dbReference type="EMBL" id="KIL65098.1"/>
    </source>
</evidence>
<name>A0A0C2X8M3_AMAMK</name>
<dbReference type="HOGENOM" id="CLU_2830678_0_0_1"/>
<reference evidence="1 2" key="1">
    <citation type="submission" date="2014-04" db="EMBL/GenBank/DDBJ databases">
        <title>Evolutionary Origins and Diversification of the Mycorrhizal Mutualists.</title>
        <authorList>
            <consortium name="DOE Joint Genome Institute"/>
            <consortium name="Mycorrhizal Genomics Consortium"/>
            <person name="Kohler A."/>
            <person name="Kuo A."/>
            <person name="Nagy L.G."/>
            <person name="Floudas D."/>
            <person name="Copeland A."/>
            <person name="Barry K.W."/>
            <person name="Cichocki N."/>
            <person name="Veneault-Fourrey C."/>
            <person name="LaButti K."/>
            <person name="Lindquist E.A."/>
            <person name="Lipzen A."/>
            <person name="Lundell T."/>
            <person name="Morin E."/>
            <person name="Murat C."/>
            <person name="Riley R."/>
            <person name="Ohm R."/>
            <person name="Sun H."/>
            <person name="Tunlid A."/>
            <person name="Henrissat B."/>
            <person name="Grigoriev I.V."/>
            <person name="Hibbett D.S."/>
            <person name="Martin F."/>
        </authorList>
    </citation>
    <scope>NUCLEOTIDE SEQUENCE [LARGE SCALE GENOMIC DNA]</scope>
    <source>
        <strain evidence="1 2">Koide BX008</strain>
    </source>
</reference>
<evidence type="ECO:0000313" key="2">
    <source>
        <dbReference type="Proteomes" id="UP000054549"/>
    </source>
</evidence>
<protein>
    <submittedName>
        <fullName evidence="1">Uncharacterized protein</fullName>
    </submittedName>
</protein>
<organism evidence="1 2">
    <name type="scientific">Amanita muscaria (strain Koide BX008)</name>
    <dbReference type="NCBI Taxonomy" id="946122"/>
    <lineage>
        <taxon>Eukaryota</taxon>
        <taxon>Fungi</taxon>
        <taxon>Dikarya</taxon>
        <taxon>Basidiomycota</taxon>
        <taxon>Agaricomycotina</taxon>
        <taxon>Agaricomycetes</taxon>
        <taxon>Agaricomycetidae</taxon>
        <taxon>Agaricales</taxon>
        <taxon>Pluteineae</taxon>
        <taxon>Amanitaceae</taxon>
        <taxon>Amanita</taxon>
    </lineage>
</organism>
<dbReference type="InParanoid" id="A0A0C2X8M3"/>
<dbReference type="Proteomes" id="UP000054549">
    <property type="component" value="Unassembled WGS sequence"/>
</dbReference>